<dbReference type="EMBL" id="PKPP01001979">
    <property type="protein sequence ID" value="PWA78498.1"/>
    <property type="molecule type" value="Genomic_DNA"/>
</dbReference>
<dbReference type="AlphaFoldDB" id="A0A2U1NYC6"/>
<name>A0A2U1NYC6_ARTAN</name>
<gene>
    <name evidence="2" type="ORF">CTI12_AA214570</name>
</gene>
<evidence type="ECO:0000256" key="1">
    <source>
        <dbReference type="SAM" id="MobiDB-lite"/>
    </source>
</evidence>
<keyword evidence="3" id="KW-1185">Reference proteome</keyword>
<evidence type="ECO:0000313" key="2">
    <source>
        <dbReference type="EMBL" id="PWA78498.1"/>
    </source>
</evidence>
<feature type="region of interest" description="Disordered" evidence="1">
    <location>
        <begin position="97"/>
        <end position="128"/>
    </location>
</feature>
<proteinExistence type="predicted"/>
<organism evidence="2 3">
    <name type="scientific">Artemisia annua</name>
    <name type="common">Sweet wormwood</name>
    <dbReference type="NCBI Taxonomy" id="35608"/>
    <lineage>
        <taxon>Eukaryota</taxon>
        <taxon>Viridiplantae</taxon>
        <taxon>Streptophyta</taxon>
        <taxon>Embryophyta</taxon>
        <taxon>Tracheophyta</taxon>
        <taxon>Spermatophyta</taxon>
        <taxon>Magnoliopsida</taxon>
        <taxon>eudicotyledons</taxon>
        <taxon>Gunneridae</taxon>
        <taxon>Pentapetalae</taxon>
        <taxon>asterids</taxon>
        <taxon>campanulids</taxon>
        <taxon>Asterales</taxon>
        <taxon>Asteraceae</taxon>
        <taxon>Asteroideae</taxon>
        <taxon>Anthemideae</taxon>
        <taxon>Artemisiinae</taxon>
        <taxon>Artemisia</taxon>
    </lineage>
</organism>
<dbReference type="Proteomes" id="UP000245207">
    <property type="component" value="Unassembled WGS sequence"/>
</dbReference>
<sequence length="128" mass="15206">MVIYIGTEKEEWEKVLDTPYCMDLVLEGFGAEPIAEYGAYSKIPKDLRKQILTWLRKQPGYYEMLVGDMEDEVEENEEFDELDQRISHLEDVLKHLKNKKEKKEKERKEKEMKKRKKKDDAEGSGSNF</sequence>
<evidence type="ECO:0000313" key="3">
    <source>
        <dbReference type="Proteomes" id="UP000245207"/>
    </source>
</evidence>
<protein>
    <submittedName>
        <fullName evidence="2">Uncharacterized protein</fullName>
    </submittedName>
</protein>
<reference evidence="2 3" key="1">
    <citation type="journal article" date="2018" name="Mol. Plant">
        <title>The genome of Artemisia annua provides insight into the evolution of Asteraceae family and artemisinin biosynthesis.</title>
        <authorList>
            <person name="Shen Q."/>
            <person name="Zhang L."/>
            <person name="Liao Z."/>
            <person name="Wang S."/>
            <person name="Yan T."/>
            <person name="Shi P."/>
            <person name="Liu M."/>
            <person name="Fu X."/>
            <person name="Pan Q."/>
            <person name="Wang Y."/>
            <person name="Lv Z."/>
            <person name="Lu X."/>
            <person name="Zhang F."/>
            <person name="Jiang W."/>
            <person name="Ma Y."/>
            <person name="Chen M."/>
            <person name="Hao X."/>
            <person name="Li L."/>
            <person name="Tang Y."/>
            <person name="Lv G."/>
            <person name="Zhou Y."/>
            <person name="Sun X."/>
            <person name="Brodelius P.E."/>
            <person name="Rose J.K.C."/>
            <person name="Tang K."/>
        </authorList>
    </citation>
    <scope>NUCLEOTIDE SEQUENCE [LARGE SCALE GENOMIC DNA]</scope>
    <source>
        <strain evidence="3">cv. Huhao1</strain>
        <tissue evidence="2">Leaf</tissue>
    </source>
</reference>
<accession>A0A2U1NYC6</accession>
<comment type="caution">
    <text evidence="2">The sequence shown here is derived from an EMBL/GenBank/DDBJ whole genome shotgun (WGS) entry which is preliminary data.</text>
</comment>
<feature type="compositionally biased region" description="Basic and acidic residues" evidence="1">
    <location>
        <begin position="101"/>
        <end position="112"/>
    </location>
</feature>